<dbReference type="STRING" id="236234.A0A1J9R8Y6"/>
<dbReference type="Gene3D" id="2.120.10.70">
    <property type="entry name" value="Fucose-specific lectin"/>
    <property type="match status" value="1"/>
</dbReference>
<dbReference type="OrthoDB" id="3942327at2759"/>
<dbReference type="RefSeq" id="XP_020134050.1">
    <property type="nucleotide sequence ID" value="XM_020276876.1"/>
</dbReference>
<dbReference type="AlphaFoldDB" id="A0A1J9R8Y6"/>
<protein>
    <submittedName>
        <fullName evidence="3">Fungal fucose-specific lectin protein</fullName>
    </submittedName>
</protein>
<gene>
    <name evidence="3" type="ORF">BKCO1_500054</name>
</gene>
<keyword evidence="4" id="KW-1185">Reference proteome</keyword>
<keyword evidence="3" id="KW-0430">Lectin</keyword>
<reference evidence="3 4" key="1">
    <citation type="submission" date="2016-10" db="EMBL/GenBank/DDBJ databases">
        <title>Proteomics and genomics reveal pathogen-plant mechanisms compatible with a hemibiotrophic lifestyle of Diplodia corticola.</title>
        <authorList>
            <person name="Fernandes I."/>
            <person name="De Jonge R."/>
            <person name="Van De Peer Y."/>
            <person name="Devreese B."/>
            <person name="Alves A."/>
            <person name="Esteves A.C."/>
        </authorList>
    </citation>
    <scope>NUCLEOTIDE SEQUENCE [LARGE SCALE GENOMIC DNA]</scope>
    <source>
        <strain evidence="3 4">CBS 112549</strain>
    </source>
</reference>
<evidence type="ECO:0000256" key="1">
    <source>
        <dbReference type="SAM" id="MobiDB-lite"/>
    </source>
</evidence>
<dbReference type="SUPFAM" id="SSF89372">
    <property type="entry name" value="Fucose-specific lectin"/>
    <property type="match status" value="1"/>
</dbReference>
<comment type="caution">
    <text evidence="3">The sequence shown here is derived from an EMBL/GenBank/DDBJ whole genome shotgun (WGS) entry which is preliminary data.</text>
</comment>
<evidence type="ECO:0000256" key="2">
    <source>
        <dbReference type="SAM" id="Phobius"/>
    </source>
</evidence>
<organism evidence="3 4">
    <name type="scientific">Diplodia corticola</name>
    <dbReference type="NCBI Taxonomy" id="236234"/>
    <lineage>
        <taxon>Eukaryota</taxon>
        <taxon>Fungi</taxon>
        <taxon>Dikarya</taxon>
        <taxon>Ascomycota</taxon>
        <taxon>Pezizomycotina</taxon>
        <taxon>Dothideomycetes</taxon>
        <taxon>Dothideomycetes incertae sedis</taxon>
        <taxon>Botryosphaeriales</taxon>
        <taxon>Botryosphaeriaceae</taxon>
        <taxon>Diplodia</taxon>
    </lineage>
</organism>
<feature type="transmembrane region" description="Helical" evidence="2">
    <location>
        <begin position="78"/>
        <end position="101"/>
    </location>
</feature>
<dbReference type="Proteomes" id="UP000183809">
    <property type="component" value="Unassembled WGS sequence"/>
</dbReference>
<evidence type="ECO:0000313" key="3">
    <source>
        <dbReference type="EMBL" id="OJD38022.1"/>
    </source>
</evidence>
<proteinExistence type="predicted"/>
<accession>A0A1J9R8Y6</accession>
<feature type="region of interest" description="Disordered" evidence="1">
    <location>
        <begin position="1"/>
        <end position="67"/>
    </location>
</feature>
<dbReference type="GeneID" id="31017137"/>
<keyword evidence="2" id="KW-1133">Transmembrane helix</keyword>
<keyword evidence="2" id="KW-0812">Transmembrane</keyword>
<evidence type="ECO:0000313" key="4">
    <source>
        <dbReference type="Proteomes" id="UP000183809"/>
    </source>
</evidence>
<sequence length="473" mass="51178">MEQRERPVHDYSTLEVDQGAPLPELDDSHNLPQVIPNGDLPEVRPSGNSPEVLDKHEAPGASGASTNKSKICCLRRKTFWLVLSVVLLVAVAVAVGVGVGASRKHGKTEERNKPNNGATGRGNSTDSTPKAGRIASFSRLAAVNYTDRQNRDHSQVYYQDNNLDIWLADLDTTAQTWNLTKTNTTGMDPKNGTAISANNWPWPSGAQRYDFHTRFISASNKIRAVYVKESLLTNPWKHFVVADNIWQATPDSSLVVHGGDCGSSFCDGTEFVVFRSANKGDPIAAAYPHVKLGFESILPDDDDMVVADNGTALAKAPIPALAWRNDTFPRVAVYISANNGSLKEVYYATGRSWNVTDMSVPNMTLDAGSQMTAMSYIDDDGLLYVQVLVTRAGGGVMVAYLDGAPESNGWASNESVAGMESVLPFSPIAASQMGRVYALEQGDDGPELAEWIRTSKIGIPTFKRVGVVNTTIV</sequence>
<name>A0A1J9R8Y6_9PEZI</name>
<keyword evidence="2" id="KW-0472">Membrane</keyword>
<feature type="region of interest" description="Disordered" evidence="1">
    <location>
        <begin position="101"/>
        <end position="131"/>
    </location>
</feature>
<feature type="compositionally biased region" description="Polar residues" evidence="1">
    <location>
        <begin position="114"/>
        <end position="128"/>
    </location>
</feature>
<dbReference type="EMBL" id="MNUE01000005">
    <property type="protein sequence ID" value="OJD38022.1"/>
    <property type="molecule type" value="Genomic_DNA"/>
</dbReference>
<dbReference type="GO" id="GO:0030246">
    <property type="term" value="F:carbohydrate binding"/>
    <property type="evidence" value="ECO:0007669"/>
    <property type="project" value="UniProtKB-KW"/>
</dbReference>